<gene>
    <name evidence="2" type="ORF">R69776_05548</name>
</gene>
<dbReference type="InterPro" id="IPR037401">
    <property type="entry name" value="SnoaL-like"/>
</dbReference>
<dbReference type="InterPro" id="IPR032710">
    <property type="entry name" value="NTF2-like_dom_sf"/>
</dbReference>
<evidence type="ECO:0000259" key="1">
    <source>
        <dbReference type="Pfam" id="PF12680"/>
    </source>
</evidence>
<dbReference type="InterPro" id="IPR009959">
    <property type="entry name" value="Cyclase_SnoaL-like"/>
</dbReference>
<sequence length="226" mass="25244">MSEGVPVPIWLQAANAELQCSKRFGAQAPMRRQDPSRRFHLRMLKSLQPPAFNEKKGTVMPNRTSLLQRVATTAAFFVLIASHVARAEDSVAPAHPAARDIGQEERNRALVVNFYDAVFNRHDLTTASTVLAPNYIQHNPHVPTGSAPFISFFTEYFKHAPDARSTIVRSATDGDLVFLHVHSTSNPQDRGNAIVDIFRVEHGRIAEHWDVIQPVPEQSANDNTMF</sequence>
<dbReference type="PANTHER" id="PTHR38436:SF1">
    <property type="entry name" value="ESTER CYCLASE"/>
    <property type="match status" value="1"/>
</dbReference>
<reference evidence="2 3" key="1">
    <citation type="submission" date="2021-02" db="EMBL/GenBank/DDBJ databases">
        <authorList>
            <person name="Vanwijnsberghe S."/>
        </authorList>
    </citation>
    <scope>NUCLEOTIDE SEQUENCE [LARGE SCALE GENOMIC DNA]</scope>
    <source>
        <strain evidence="2 3">R-69776</strain>
    </source>
</reference>
<dbReference type="EMBL" id="CAJNBH010000019">
    <property type="protein sequence ID" value="CAE6808235.1"/>
    <property type="molecule type" value="Genomic_DNA"/>
</dbReference>
<dbReference type="Gene3D" id="3.10.450.50">
    <property type="match status" value="1"/>
</dbReference>
<organism evidence="2 3">
    <name type="scientific">Paraburkholderia nemoris</name>
    <dbReference type="NCBI Taxonomy" id="2793076"/>
    <lineage>
        <taxon>Bacteria</taxon>
        <taxon>Pseudomonadati</taxon>
        <taxon>Pseudomonadota</taxon>
        <taxon>Betaproteobacteria</taxon>
        <taxon>Burkholderiales</taxon>
        <taxon>Burkholderiaceae</taxon>
        <taxon>Paraburkholderia</taxon>
    </lineage>
</organism>
<protein>
    <recommendedName>
        <fullName evidence="1">SnoaL-like domain-containing protein</fullName>
    </recommendedName>
</protein>
<accession>A0ABM8SGG4</accession>
<keyword evidence="3" id="KW-1185">Reference proteome</keyword>
<evidence type="ECO:0000313" key="2">
    <source>
        <dbReference type="EMBL" id="CAE6808235.1"/>
    </source>
</evidence>
<evidence type="ECO:0000313" key="3">
    <source>
        <dbReference type="Proteomes" id="UP000673821"/>
    </source>
</evidence>
<proteinExistence type="predicted"/>
<name>A0ABM8SGG4_9BURK</name>
<dbReference type="Pfam" id="PF12680">
    <property type="entry name" value="SnoaL_2"/>
    <property type="match status" value="1"/>
</dbReference>
<feature type="domain" description="SnoaL-like" evidence="1">
    <location>
        <begin position="112"/>
        <end position="208"/>
    </location>
</feature>
<dbReference type="SUPFAM" id="SSF54427">
    <property type="entry name" value="NTF2-like"/>
    <property type="match status" value="1"/>
</dbReference>
<dbReference type="Proteomes" id="UP000673821">
    <property type="component" value="Unassembled WGS sequence"/>
</dbReference>
<comment type="caution">
    <text evidence="2">The sequence shown here is derived from an EMBL/GenBank/DDBJ whole genome shotgun (WGS) entry which is preliminary data.</text>
</comment>
<dbReference type="PANTHER" id="PTHR38436">
    <property type="entry name" value="POLYKETIDE CYCLASE SNOAL-LIKE DOMAIN"/>
    <property type="match status" value="1"/>
</dbReference>